<sequence>MPDPLSPIARPSVRQVAFLLVTCGVAFFWQLGGLGLLGPDEPRYAQVAREMWQRGDWITPTLGGTTWFEKPALLYWLIGLTCQVTGFNEWGARLPSAIAATLTVLALGCLRPIHLGWTAAVITATSPLLLAFARATTFEALLTFAITSSILMFYLSFRATSQGHLKTAAITRWLVYVALGVGVLAKGLVGLVLPLGSLALFMLLTPDLRQRPWQAFWRCRPVLGGLIFAGVAGLWYAPVIAQHGWAFIEEFFIAHHLQRFTSNRFRHPGPPYYYVPIVLAGIIPWTPFWLVGVYRAISDGLTKPNPEKASMTDSQLLIRLALCAFLFPLLFFSISGSKLPGYILPAIPFAGILAAHGLWSLSTKTRLPWLLLASLSQIILYVVFQIAIHKNFPEKDLDTWHLLLGGWLITAFGISAMYADEPSQATVRLAGVSLGMVLWLTTYFPVIEGRFSTKPLATIIAREARPGEIVAFFRCREYAPVFYNPGHTTCCDAAREPNQLPDPAAVEAEVRKRGGLLVIFPQRELAALQSAAYTLRPLGTAGRFTLARLVSTQAGEIGHD</sequence>
<dbReference type="Proteomes" id="UP000676506">
    <property type="component" value="Chromosome 1"/>
</dbReference>
<feature type="transmembrane region" description="Helical" evidence="8">
    <location>
        <begin position="317"/>
        <end position="335"/>
    </location>
</feature>
<evidence type="ECO:0000256" key="1">
    <source>
        <dbReference type="ARBA" id="ARBA00004651"/>
    </source>
</evidence>
<evidence type="ECO:0000256" key="3">
    <source>
        <dbReference type="ARBA" id="ARBA00022676"/>
    </source>
</evidence>
<dbReference type="EMBL" id="CP072648">
    <property type="protein sequence ID" value="QUW03871.1"/>
    <property type="molecule type" value="Genomic_DNA"/>
</dbReference>
<feature type="transmembrane region" description="Helical" evidence="8">
    <location>
        <begin position="16"/>
        <end position="37"/>
    </location>
</feature>
<name>A0ABX8BB32_9BACT</name>
<feature type="transmembrane region" description="Helical" evidence="8">
    <location>
        <begin position="272"/>
        <end position="297"/>
    </location>
</feature>
<evidence type="ECO:0000256" key="2">
    <source>
        <dbReference type="ARBA" id="ARBA00022475"/>
    </source>
</evidence>
<keyword evidence="6 8" id="KW-1133">Transmembrane helix</keyword>
<keyword evidence="7 8" id="KW-0472">Membrane</keyword>
<evidence type="ECO:0000256" key="8">
    <source>
        <dbReference type="SAM" id="Phobius"/>
    </source>
</evidence>
<evidence type="ECO:0000313" key="10">
    <source>
        <dbReference type="EMBL" id="QUW03871.1"/>
    </source>
</evidence>
<accession>A0ABX8BB32</accession>
<keyword evidence="4" id="KW-0808">Transferase</keyword>
<evidence type="ECO:0000313" key="11">
    <source>
        <dbReference type="Proteomes" id="UP000676506"/>
    </source>
</evidence>
<dbReference type="InterPro" id="IPR050297">
    <property type="entry name" value="LipidA_mod_glycosyltrf_83"/>
</dbReference>
<gene>
    <name evidence="10" type="ORF">J8C06_05440</name>
</gene>
<evidence type="ECO:0000256" key="7">
    <source>
        <dbReference type="ARBA" id="ARBA00023136"/>
    </source>
</evidence>
<feature type="domain" description="ArnT-like N-terminal" evidence="9">
    <location>
        <begin position="40"/>
        <end position="206"/>
    </location>
</feature>
<reference evidence="10 11" key="1">
    <citation type="submission" date="2021-03" db="EMBL/GenBank/DDBJ databases">
        <title>Genomic and phenotypic characterization of Chloracidobacterium isolates provides evidence for multiple species.</title>
        <authorList>
            <person name="Saini M.K."/>
            <person name="Costas A.M.G."/>
            <person name="Tank M."/>
            <person name="Bryant D.A."/>
        </authorList>
    </citation>
    <scope>NUCLEOTIDE SEQUENCE [LARGE SCALE GENOMIC DNA]</scope>
    <source>
        <strain evidence="10 11">BV2-C</strain>
    </source>
</reference>
<dbReference type="InterPro" id="IPR003342">
    <property type="entry name" value="ArnT-like_N"/>
</dbReference>
<feature type="transmembrane region" description="Helical" evidence="8">
    <location>
        <begin position="222"/>
        <end position="241"/>
    </location>
</feature>
<evidence type="ECO:0000259" key="9">
    <source>
        <dbReference type="Pfam" id="PF02366"/>
    </source>
</evidence>
<dbReference type="PANTHER" id="PTHR33908">
    <property type="entry name" value="MANNOSYLTRANSFERASE YKCB-RELATED"/>
    <property type="match status" value="1"/>
</dbReference>
<feature type="transmembrane region" description="Helical" evidence="8">
    <location>
        <begin position="342"/>
        <end position="361"/>
    </location>
</feature>
<feature type="transmembrane region" description="Helical" evidence="8">
    <location>
        <begin position="173"/>
        <end position="202"/>
    </location>
</feature>
<organism evidence="10 11">
    <name type="scientific">Chloracidobacterium validum</name>
    <dbReference type="NCBI Taxonomy" id="2821543"/>
    <lineage>
        <taxon>Bacteria</taxon>
        <taxon>Pseudomonadati</taxon>
        <taxon>Acidobacteriota</taxon>
        <taxon>Terriglobia</taxon>
        <taxon>Terriglobales</taxon>
        <taxon>Acidobacteriaceae</taxon>
        <taxon>Chloracidobacterium</taxon>
    </lineage>
</organism>
<proteinExistence type="predicted"/>
<evidence type="ECO:0000256" key="6">
    <source>
        <dbReference type="ARBA" id="ARBA00022989"/>
    </source>
</evidence>
<feature type="transmembrane region" description="Helical" evidence="8">
    <location>
        <begin position="367"/>
        <end position="388"/>
    </location>
</feature>
<feature type="transmembrane region" description="Helical" evidence="8">
    <location>
        <begin position="400"/>
        <end position="419"/>
    </location>
</feature>
<keyword evidence="11" id="KW-1185">Reference proteome</keyword>
<keyword evidence="3" id="KW-0328">Glycosyltransferase</keyword>
<dbReference type="PANTHER" id="PTHR33908:SF3">
    <property type="entry name" value="UNDECAPRENYL PHOSPHATE-ALPHA-4-AMINO-4-DEOXY-L-ARABINOSE ARABINOSYL TRANSFERASE"/>
    <property type="match status" value="1"/>
</dbReference>
<protein>
    <submittedName>
        <fullName evidence="10">Glycosyltransferase family 39 protein</fullName>
    </submittedName>
</protein>
<feature type="transmembrane region" description="Helical" evidence="8">
    <location>
        <begin position="117"/>
        <end position="135"/>
    </location>
</feature>
<keyword evidence="2" id="KW-1003">Cell membrane</keyword>
<feature type="transmembrane region" description="Helical" evidence="8">
    <location>
        <begin position="425"/>
        <end position="446"/>
    </location>
</feature>
<feature type="transmembrane region" description="Helical" evidence="8">
    <location>
        <begin position="141"/>
        <end position="161"/>
    </location>
</feature>
<keyword evidence="5 8" id="KW-0812">Transmembrane</keyword>
<dbReference type="Pfam" id="PF02366">
    <property type="entry name" value="PMT"/>
    <property type="match status" value="1"/>
</dbReference>
<evidence type="ECO:0000256" key="5">
    <source>
        <dbReference type="ARBA" id="ARBA00022692"/>
    </source>
</evidence>
<evidence type="ECO:0000256" key="4">
    <source>
        <dbReference type="ARBA" id="ARBA00022679"/>
    </source>
</evidence>
<comment type="subcellular location">
    <subcellularLocation>
        <location evidence="1">Cell membrane</location>
        <topology evidence="1">Multi-pass membrane protein</topology>
    </subcellularLocation>
</comment>
<dbReference type="RefSeq" id="WP_211429761.1">
    <property type="nucleotide sequence ID" value="NZ_CP072648.1"/>
</dbReference>